<dbReference type="PANTHER" id="PTHR43775:SF20">
    <property type="entry name" value="HYBRID PKS-NRPS SYNTHETASE APDA"/>
    <property type="match status" value="1"/>
</dbReference>
<keyword evidence="2" id="KW-0597">Phosphoprotein</keyword>
<feature type="domain" description="Carrier" evidence="11">
    <location>
        <begin position="3321"/>
        <end position="3396"/>
    </location>
</feature>
<dbReference type="Gene3D" id="3.90.180.10">
    <property type="entry name" value="Medium-chain alcohol dehydrogenases, catalytic domain"/>
    <property type="match status" value="1"/>
</dbReference>
<feature type="domain" description="PKS/mFAS DH" evidence="13">
    <location>
        <begin position="928"/>
        <end position="1229"/>
    </location>
</feature>
<proteinExistence type="inferred from homology"/>
<dbReference type="SMART" id="SM00827">
    <property type="entry name" value="PKS_AT"/>
    <property type="match status" value="1"/>
</dbReference>
<dbReference type="InterPro" id="IPR013120">
    <property type="entry name" value="FAR_NAD-bd"/>
</dbReference>
<comment type="caution">
    <text evidence="14">The sequence shown here is derived from an EMBL/GenBank/DDBJ whole genome shotgun (WGS) entry which is preliminary data.</text>
</comment>
<evidence type="ECO:0000256" key="8">
    <source>
        <dbReference type="PROSITE-ProRule" id="PRU01363"/>
    </source>
</evidence>
<keyword evidence="9" id="KW-0175">Coiled coil</keyword>
<dbReference type="SUPFAM" id="SSF51735">
    <property type="entry name" value="NAD(P)-binding Rossmann-fold domains"/>
    <property type="match status" value="3"/>
</dbReference>
<dbReference type="InterPro" id="IPR042099">
    <property type="entry name" value="ANL_N_sf"/>
</dbReference>
<dbReference type="SMART" id="SM00826">
    <property type="entry name" value="PKS_DH"/>
    <property type="match status" value="1"/>
</dbReference>
<dbReference type="PROSITE" id="PS52019">
    <property type="entry name" value="PKS_MFAS_DH"/>
    <property type="match status" value="1"/>
</dbReference>
<feature type="region of interest" description="N-terminal hotdog fold" evidence="8">
    <location>
        <begin position="928"/>
        <end position="1060"/>
    </location>
</feature>
<keyword evidence="4" id="KW-0808">Transferase</keyword>
<dbReference type="Gene3D" id="3.30.300.30">
    <property type="match status" value="1"/>
</dbReference>
<dbReference type="SMART" id="SM00822">
    <property type="entry name" value="PKS_KR"/>
    <property type="match status" value="1"/>
</dbReference>
<feature type="region of interest" description="Disordered" evidence="10">
    <location>
        <begin position="3405"/>
        <end position="3424"/>
    </location>
</feature>
<dbReference type="Pfam" id="PF07993">
    <property type="entry name" value="NAD_binding_4"/>
    <property type="match status" value="1"/>
</dbReference>
<dbReference type="Pfam" id="PF00668">
    <property type="entry name" value="Condensation"/>
    <property type="match status" value="1"/>
</dbReference>
<dbReference type="InterPro" id="IPR016036">
    <property type="entry name" value="Malonyl_transacylase_ACP-bd"/>
</dbReference>
<dbReference type="FunFam" id="3.40.47.10:FF:000019">
    <property type="entry name" value="Polyketide synthase type I"/>
    <property type="match status" value="1"/>
</dbReference>
<keyword evidence="1" id="KW-0596">Phosphopantetheine</keyword>
<dbReference type="GO" id="GO:0044550">
    <property type="term" value="P:secondary metabolite biosynthetic process"/>
    <property type="evidence" value="ECO:0007669"/>
    <property type="project" value="TreeGrafter"/>
</dbReference>
<dbReference type="Pfam" id="PF00109">
    <property type="entry name" value="ketoacyl-synt"/>
    <property type="match status" value="1"/>
</dbReference>
<dbReference type="Pfam" id="PF08659">
    <property type="entry name" value="KR"/>
    <property type="match status" value="1"/>
</dbReference>
<feature type="region of interest" description="C-terminal hotdog fold" evidence="8">
    <location>
        <begin position="1074"/>
        <end position="1229"/>
    </location>
</feature>
<dbReference type="Gene3D" id="3.30.559.10">
    <property type="entry name" value="Chloramphenicol acetyltransferase-like domain"/>
    <property type="match status" value="1"/>
</dbReference>
<dbReference type="InterPro" id="IPR049552">
    <property type="entry name" value="PKS_DH_N"/>
</dbReference>
<reference evidence="14 15" key="1">
    <citation type="submission" date="2019-03" db="EMBL/GenBank/DDBJ databases">
        <title>The genome sequence of a newly discovered highly antifungal drug resistant Aspergillus species, Aspergillus tanneri NIH 1004.</title>
        <authorList>
            <person name="Mounaud S."/>
            <person name="Singh I."/>
            <person name="Joardar V."/>
            <person name="Pakala S."/>
            <person name="Pakala S."/>
            <person name="Venepally P."/>
            <person name="Hoover J."/>
            <person name="Nierman W."/>
            <person name="Chung J."/>
            <person name="Losada L."/>
        </authorList>
    </citation>
    <scope>NUCLEOTIDE SEQUENCE [LARGE SCALE GENOMIC DNA]</scope>
    <source>
        <strain evidence="14 15">NIH1004</strain>
    </source>
</reference>
<dbReference type="Pfam" id="PF00501">
    <property type="entry name" value="AMP-binding"/>
    <property type="match status" value="1"/>
</dbReference>
<dbReference type="PANTHER" id="PTHR43775">
    <property type="entry name" value="FATTY ACID SYNTHASE"/>
    <property type="match status" value="1"/>
</dbReference>
<dbReference type="PROSITE" id="PS50075">
    <property type="entry name" value="CARRIER"/>
    <property type="match status" value="2"/>
</dbReference>
<dbReference type="Pfam" id="PF14765">
    <property type="entry name" value="PS-DH"/>
    <property type="match status" value="1"/>
</dbReference>
<dbReference type="GO" id="GO:0016874">
    <property type="term" value="F:ligase activity"/>
    <property type="evidence" value="ECO:0007669"/>
    <property type="project" value="UniProtKB-KW"/>
</dbReference>
<dbReference type="SUPFAM" id="SSF52777">
    <property type="entry name" value="CoA-dependent acyltransferases"/>
    <property type="match status" value="2"/>
</dbReference>
<dbReference type="InterPro" id="IPR006162">
    <property type="entry name" value="Ppantetheine_attach_site"/>
</dbReference>
<dbReference type="InterPro" id="IPR023213">
    <property type="entry name" value="CAT-like_dom_sf"/>
</dbReference>
<feature type="active site" description="Proton donor; for dehydratase activity" evidence="8">
    <location>
        <position position="1135"/>
    </location>
</feature>
<evidence type="ECO:0000256" key="2">
    <source>
        <dbReference type="ARBA" id="ARBA00022553"/>
    </source>
</evidence>
<dbReference type="Pfam" id="PF02801">
    <property type="entry name" value="Ketoacyl-synt_C"/>
    <property type="match status" value="1"/>
</dbReference>
<dbReference type="Gene3D" id="3.10.129.110">
    <property type="entry name" value="Polyketide synthase dehydratase"/>
    <property type="match status" value="1"/>
</dbReference>
<dbReference type="InterPro" id="IPR014031">
    <property type="entry name" value="Ketoacyl_synth_C"/>
</dbReference>
<dbReference type="InterPro" id="IPR001227">
    <property type="entry name" value="Ac_transferase_dom_sf"/>
</dbReference>
<dbReference type="SUPFAM" id="SSF47336">
    <property type="entry name" value="ACP-like"/>
    <property type="match status" value="2"/>
</dbReference>
<evidence type="ECO:0000256" key="10">
    <source>
        <dbReference type="SAM" id="MobiDB-lite"/>
    </source>
</evidence>
<comment type="similarity">
    <text evidence="7">In the C-terminal section; belongs to the NRP synthetase family.</text>
</comment>
<dbReference type="VEuPathDB" id="FungiDB:EYZ11_004121"/>
<evidence type="ECO:0000313" key="14">
    <source>
        <dbReference type="EMBL" id="THC96387.1"/>
    </source>
</evidence>
<dbReference type="SUPFAM" id="SSF56801">
    <property type="entry name" value="Acetyl-CoA synthetase-like"/>
    <property type="match status" value="1"/>
</dbReference>
<sequence length="3855" mass="427603">MPAPAIHQQPQEELNGIVGYACRVPGASRPEELWKLIVEQRDVRRKMPKDRFNVDGWFHPHGPNKGTTNAPYGYFLDQDLGLFDAGFFRISGKEAEAMDPQQRILLEVVYEALEDAGIRIQDIAGSNTSVYCGSFTNDYLKITDHDLASYPKYAVTGTGQSILANRISYFFDLHGESMTLDTACSSSLIALHLANQSVTTGQSDMAIVVGSALHYHPGMFVTMQDFGMLSPEGRSRSYDAGGKGYARGEGVCAVILKRVARAEHDGDRVRAVIRGTASNHDGTKSGITLPRSEAQEELIRRTYRQAGINTRDTRYFEGHGTGTAAGDPREARAIGSVFGFDDRTEPLFLGSVKSNIGHLEGAAGLASVIKTTLAIEKKQIPPNRHFECPNDKIDFGGWKLTVPTECYPWPENDSWRRASINSFGYGGANAHVIVEAYQRHSNTINGINGVHTNGIPKPPPLFVVPFSSHSETAGRKMFQRFAEYLRQNPDCNLGHLAHTLSTRRSLHELRTFLIADSPASLAVQLGEPSGESVGPSWVRERPSSQRIGFVFTGQGAQWASMGRSLIQLCPQFVGSLQRCDDILQQLPDRPEWSVVAELTKPNESSRLNQAEYSQPLCTAVQLALVDLLHDWGITPAACCGHSSGEMAAAYAAGILRFETALIYAYYRGRYTSKSRPEAYPVPGSMMAVGMSEAEATSTVERYSGRLRVAAINSPTSCTISGDEDAILELKAHLEQRKIFARQLVVSQAYHSHHMEPFSHVYQEAMEDCPLTSPASTPKAEMFSSVTARTARYKEMGPSYWVKNLVSPVRFSDAVTGILLDELDRPNVDILLEIGPHPALQGPTRQTMSALQRDVPYVGTLKRGQDDVEAMLTTMGRLFTLGVNIDFDRVNNNIHPKRLEELPSYAWDHSKYWAATRLTKEVMQRPHRHPLLGFPLPGWTGSSQRWRAILRTSELPWLTDHKIQGAPIFPAAGYISMVFDASLIACEGLEWSQICLREVKIISALAITDSDTGREVILELVRAATNNPRDPCFTFSIGSFNDDSTWVENCRGSVQVVAGKAATPMRQPSSEPLFDRIIPRERFYRGLHRAGLQYGDQFQLVDSDVESQPGHAMARLRFEDTSLDPRKCTLHPSWLDASLHPLFAAIEAQTDEPLESAFVPTSIETIRVSKACMEHITTGNTIKSMKTYASVSQLQSKFVVGDIRVQSLDDDVCVEMCGLTCTALGGVAHDVGRSLFSRTRWLPAFSTLGTHTKLSSPEFPEYLDLHTLLQWYVHEFPTSVISYVFGGASPSPAVLRVLGAEEGYRRRHSKLDVLSVAEAETNLSQTNCDLCVLEGSLTSNFTNAVAPGGYLISPHSTSDQWQSELVLRLQSPKWDIWRKQESTTPNGRVADTPLAIITDSSPSLRTKTCIDILRQRRRAVDIYEISDCKLQDVESLPKEIIVLASLDTPLLVPGSIGEDDQFENCQKLLCSPSRSVIWCLKGATSVFSETEPDQGILFGLLRTARSENELNRVVTLDVASSTTAQTLSDTAMYLLSDLTGEDEVARDNEALYISRIEMDDTLNSKLANGYGRLPHPEPFHQDERLSLKLQDWDYHSLPICEKFPGEELGENEVELRATTVGISLPGSTGVDVAGDVIKKGRLVTESAFRVSDRVLALDVSTGSLGNTIRIDQNRCVRLTGLEDSALMGGSDLCLAIYAVQYQAQIQRNDGVLIVGMERNVSLMIVRLCQRLGARVTVLASSSNDEKRVKHHLQAEDRFLVINDLAALDQLHRDGVRYNAIIQTYSSAALNVPDDLILPGSRSVSIDPLASLTPAKHIRACFIADLADIWRQDNSFRTSILETTMAIAEDGFLSVDGFDFTFAQIGSTMEINAKENTRLILRVPLELQVPVLPSRNSPQERLFKPDRTYLLAGGFSGLGVEIVQWMVRKGARNLVILSRSGATSEAAQKCLNWLQQHGVKATVFSGGVCDPNIVRNCVKSANPALAGVFQMAGVYRDASLQEMTVGQWKEPLQPKVVGTRNLSIATEGMDLDFFICFSSISAISGARGQANYNAANTYMDFLMRWRRERGLPGVTLNIGMVLGAGLLAKNSAIQEIMERTGSDGLSEVELLRHVEEGVRAGSSATIRDASGIDLYQIISGARVTDKDTFRSRKPLYKSLIADRDSESGSATNAEQGKTDIKVLLRSASDEARNEIVLDAFLTKLSTISGVPRETINPASSLAGYGLDSLVAVEIRNWFLRSVGVDIALFVILGAKSIRSLISEAVKGIQDEEERATDEPTDSTVAADAALSPIPVGNRPDHIPLSTYQGRFWFMHNVMEDRTHFNLRVILHLQGIPDVKILQAALEELKRHNEILRTAFIDGDEFTEQRVLSDCRVHLPYHDLSSRNDPSQELDNLTRELQRLELDLSHGESLRFSLAKVNERNFALVLIIHHIVIDRGSSEELLNQISTFYDDIALDRLSSRPRDHVQYADFTLYHNDKLQSASVRANMEFWKKELDSLPDPGPLLPFAKSNRDDVIEIQTFTHHATLEKEYLNRMKRIGASLNVTPFQFVMAAFRSFFYRFTDATDVAINIVDGGRPHPDVEKEIGAFINLVPVRIKHTFDGSFEEVLKVVRDKMLEVSEYPVPFDSLVREASSRTNVGTFPLSQLVINYQIHGKMAKYPTRDFVIDDYFTEDVPTASEINLEAIEDQENGLRIRFEHTTKLYDIPCMQRFLEGFVAFMRSVIKDHRQPIREVPIIGQSELDSLREQHWTISQTPISTKHYSLIEQILNIAKRQPTESALITSDGDTMTYGELIDASMSVSARLIAAGATPKSHISLLTWPGIQEIVAILGIIMCRCAYVPLDPDFAPDRISFIAEDSGSKIVMVGDGLSNLVNHSGEQLFPNKQIISIAEAITYQKKKVLHPTSLDDPLYVTYTSGSTGKPKGVVMRHYNAYPMFTVIENDYKFNSADRFLHQISMSWDLSAVQIFSPLLAGATMCIASAEARKDPLLLASFMKQAEVTFTYFTPTQFAVLLEADVETLRTCKQWRLAWFCGEAFPVRLAQAFYDLKVPARLFNTYGPCEAMVQVTMYEVSLPPNTATSVPIGRCLPTCQVYILDEGQNPLPLGLQGEIYIGGPQVGTGYLNRQEASAKGFPDDPFAVQLVEDKAYLGGKMFRTGDLGRLDQDGILHFVGRVAGDKMVKLRGLRIDLGEIEHNIFQFSRNEYNGFLTDVCVVARHIKDEVRGTASVADDRQLIAFLVSRRHDSASRLRFVQELSQSLTRTLNQYMIPTGFYFLEALPTSIGGKTNRQALLGQNLDGLLHSGQSLPVDEDSKHEQDRDLGTNFIEKVTDYFRELLQVPDTTELGLDSNFLELGGSSILLMRLQKKLLKELNVKVALGKLFSNPTPAAIASLLGDVTVKPISIQPTAQEHAKSSKVNKPNDQHVNDNARPINWHEEAQLPNDSRFHIPAPDSDDLFDAPDPTDIFMTGADSFMGIHFLAELLSRSQNMIYLVGTEKRLTKDHLLSEFRHFNLLTGSVNERVLTSRLNVLGGTMTQPHFGLSSSKFALLGSRVHTIFSLGVSVSLLKSYHDLHNVDIRPVRDLIELAACGDRVSNIVHLSTWSVPQLQSWSGTTRTPRIIRSEESAETYAPPASGEQGYIKARWVAEMLFHNAAKRGFPVKIFRGSAMTGSTKSGVPEYRDGIIQQTIMGMILTGTVPELDGFVADFVPVDHLASWLYSLSFNDLEQEHNDSDLPPAVKSPGATYYHVTNPSPLPLSRLVELIPQLRPTLVAAGARSLPLDRWLEKVESEASTGAGDDLRWAAMRDLFQSGHNMWALDTAATQSALRRAGERPEACPPVDAKYLKRLLENWTAAVNN</sequence>
<dbReference type="SUPFAM" id="SSF53901">
    <property type="entry name" value="Thiolase-like"/>
    <property type="match status" value="1"/>
</dbReference>
<dbReference type="GO" id="GO:0004315">
    <property type="term" value="F:3-oxoacyl-[acyl-carrier-protein] synthase activity"/>
    <property type="evidence" value="ECO:0007669"/>
    <property type="project" value="InterPro"/>
</dbReference>
<dbReference type="EMBL" id="SOSA01000115">
    <property type="protein sequence ID" value="THC96387.1"/>
    <property type="molecule type" value="Genomic_DNA"/>
</dbReference>
<dbReference type="InterPro" id="IPR016035">
    <property type="entry name" value="Acyl_Trfase/lysoPLipase"/>
</dbReference>
<evidence type="ECO:0000256" key="6">
    <source>
        <dbReference type="ARBA" id="ARBA00023268"/>
    </source>
</evidence>
<evidence type="ECO:0000313" key="15">
    <source>
        <dbReference type="Proteomes" id="UP000308092"/>
    </source>
</evidence>
<evidence type="ECO:0000256" key="3">
    <source>
        <dbReference type="ARBA" id="ARBA00022598"/>
    </source>
</evidence>
<dbReference type="Gene3D" id="3.30.559.30">
    <property type="entry name" value="Nonribosomal peptide synthetase, condensation domain"/>
    <property type="match status" value="1"/>
</dbReference>
<evidence type="ECO:0000256" key="5">
    <source>
        <dbReference type="ARBA" id="ARBA00022737"/>
    </source>
</evidence>
<dbReference type="InterPro" id="IPR057326">
    <property type="entry name" value="KR_dom"/>
</dbReference>
<gene>
    <name evidence="14" type="ORF">EYZ11_004121</name>
</gene>
<feature type="domain" description="Carrier" evidence="11">
    <location>
        <begin position="2189"/>
        <end position="2266"/>
    </location>
</feature>
<keyword evidence="6" id="KW-0511">Multifunctional enzyme</keyword>
<dbReference type="SMART" id="SM00823">
    <property type="entry name" value="PKS_PP"/>
    <property type="match status" value="2"/>
</dbReference>
<dbReference type="InterPro" id="IPR049551">
    <property type="entry name" value="PKS_DH_C"/>
</dbReference>
<dbReference type="STRING" id="1220188.A0A4S3JNQ2"/>
<evidence type="ECO:0008006" key="16">
    <source>
        <dbReference type="Google" id="ProtNLM"/>
    </source>
</evidence>
<dbReference type="SMART" id="SM00825">
    <property type="entry name" value="PKS_KS"/>
    <property type="match status" value="1"/>
</dbReference>
<dbReference type="InterPro" id="IPR014043">
    <property type="entry name" value="Acyl_transferase_dom"/>
</dbReference>
<accession>A0A4S3JNQ2</accession>
<dbReference type="Gene3D" id="3.40.366.10">
    <property type="entry name" value="Malonyl-Coenzyme A Acyl Carrier Protein, domain 2"/>
    <property type="match status" value="1"/>
</dbReference>
<dbReference type="InterPro" id="IPR036291">
    <property type="entry name" value="NAD(P)-bd_dom_sf"/>
</dbReference>
<dbReference type="Gene3D" id="3.40.50.720">
    <property type="entry name" value="NAD(P)-binding Rossmann-like Domain"/>
    <property type="match status" value="3"/>
</dbReference>
<dbReference type="CDD" id="cd05930">
    <property type="entry name" value="A_NRPS"/>
    <property type="match status" value="1"/>
</dbReference>
<name>A0A4S3JNQ2_9EURO</name>
<dbReference type="InterPro" id="IPR020841">
    <property type="entry name" value="PKS_Beta-ketoAc_synthase_dom"/>
</dbReference>
<evidence type="ECO:0000256" key="4">
    <source>
        <dbReference type="ARBA" id="ARBA00022679"/>
    </source>
</evidence>
<dbReference type="Gene3D" id="1.10.1200.10">
    <property type="entry name" value="ACP-like"/>
    <property type="match status" value="2"/>
</dbReference>
<dbReference type="Proteomes" id="UP000308092">
    <property type="component" value="Unassembled WGS sequence"/>
</dbReference>
<dbReference type="GO" id="GO:0006633">
    <property type="term" value="P:fatty acid biosynthetic process"/>
    <property type="evidence" value="ECO:0007669"/>
    <property type="project" value="InterPro"/>
</dbReference>
<dbReference type="InterPro" id="IPR042104">
    <property type="entry name" value="PKS_dehydratase_sf"/>
</dbReference>
<dbReference type="PROSITE" id="PS00606">
    <property type="entry name" value="KS3_1"/>
    <property type="match status" value="1"/>
</dbReference>
<dbReference type="Gene3D" id="3.40.50.12780">
    <property type="entry name" value="N-terminal domain of ligase-like"/>
    <property type="match status" value="1"/>
</dbReference>
<dbReference type="Pfam" id="PF16197">
    <property type="entry name" value="KAsynt_C_assoc"/>
    <property type="match status" value="1"/>
</dbReference>
<dbReference type="Pfam" id="PF21089">
    <property type="entry name" value="PKS_DH_N"/>
    <property type="match status" value="1"/>
</dbReference>
<dbReference type="Gene3D" id="3.30.70.3290">
    <property type="match status" value="1"/>
</dbReference>
<dbReference type="PROSITE" id="PS00012">
    <property type="entry name" value="PHOSPHOPANTETHEINE"/>
    <property type="match status" value="1"/>
</dbReference>
<dbReference type="InterPro" id="IPR013968">
    <property type="entry name" value="PKS_KR"/>
</dbReference>
<dbReference type="PROSITE" id="PS52004">
    <property type="entry name" value="KS3_2"/>
    <property type="match status" value="1"/>
</dbReference>
<dbReference type="GO" id="GO:0004312">
    <property type="term" value="F:fatty acid synthase activity"/>
    <property type="evidence" value="ECO:0007669"/>
    <property type="project" value="TreeGrafter"/>
</dbReference>
<dbReference type="InterPro" id="IPR014030">
    <property type="entry name" value="Ketoacyl_synth_N"/>
</dbReference>
<dbReference type="InterPro" id="IPR020806">
    <property type="entry name" value="PKS_PP-bd"/>
</dbReference>
<evidence type="ECO:0000256" key="7">
    <source>
        <dbReference type="ARBA" id="ARBA00029443"/>
    </source>
</evidence>
<evidence type="ECO:0000256" key="9">
    <source>
        <dbReference type="SAM" id="Coils"/>
    </source>
</evidence>
<dbReference type="InterPro" id="IPR000873">
    <property type="entry name" value="AMP-dep_synth/lig_dom"/>
</dbReference>
<keyword evidence="15" id="KW-1185">Reference proteome</keyword>
<dbReference type="FunFam" id="3.40.366.10:FF:000002">
    <property type="entry name" value="Probable polyketide synthase 2"/>
    <property type="match status" value="1"/>
</dbReference>
<dbReference type="InterPro" id="IPR032821">
    <property type="entry name" value="PKS_assoc"/>
</dbReference>
<evidence type="ECO:0000259" key="13">
    <source>
        <dbReference type="PROSITE" id="PS52019"/>
    </source>
</evidence>
<feature type="active site" description="Proton acceptor; for dehydratase activity" evidence="8">
    <location>
        <position position="960"/>
    </location>
</feature>
<dbReference type="InterPro" id="IPR001242">
    <property type="entry name" value="Condensation_dom"/>
</dbReference>
<dbReference type="SUPFAM" id="SSF55048">
    <property type="entry name" value="Probable ACP-binding domain of malonyl-CoA ACP transacylase"/>
    <property type="match status" value="1"/>
</dbReference>
<dbReference type="InterPro" id="IPR020845">
    <property type="entry name" value="AMP-binding_CS"/>
</dbReference>
<dbReference type="Gene3D" id="3.40.47.10">
    <property type="match status" value="1"/>
</dbReference>
<dbReference type="GO" id="GO:0031177">
    <property type="term" value="F:phosphopantetheine binding"/>
    <property type="evidence" value="ECO:0007669"/>
    <property type="project" value="InterPro"/>
</dbReference>
<organism evidence="14 15">
    <name type="scientific">Aspergillus tanneri</name>
    <dbReference type="NCBI Taxonomy" id="1220188"/>
    <lineage>
        <taxon>Eukaryota</taxon>
        <taxon>Fungi</taxon>
        <taxon>Dikarya</taxon>
        <taxon>Ascomycota</taxon>
        <taxon>Pezizomycotina</taxon>
        <taxon>Eurotiomycetes</taxon>
        <taxon>Eurotiomycetidae</taxon>
        <taxon>Eurotiales</taxon>
        <taxon>Aspergillaceae</taxon>
        <taxon>Aspergillus</taxon>
        <taxon>Aspergillus subgen. Circumdati</taxon>
    </lineage>
</organism>
<dbReference type="InterPro" id="IPR036736">
    <property type="entry name" value="ACP-like_sf"/>
</dbReference>
<dbReference type="InterPro" id="IPR016039">
    <property type="entry name" value="Thiolase-like"/>
</dbReference>
<dbReference type="InterPro" id="IPR020807">
    <property type="entry name" value="PKS_DH"/>
</dbReference>
<evidence type="ECO:0000259" key="11">
    <source>
        <dbReference type="PROSITE" id="PS50075"/>
    </source>
</evidence>
<dbReference type="Pfam" id="PF00550">
    <property type="entry name" value="PP-binding"/>
    <property type="match status" value="1"/>
</dbReference>
<dbReference type="InterPro" id="IPR049900">
    <property type="entry name" value="PKS_mFAS_DH"/>
</dbReference>
<dbReference type="SUPFAM" id="SSF52151">
    <property type="entry name" value="FabD/lysophospholipase-like"/>
    <property type="match status" value="1"/>
</dbReference>
<keyword evidence="5" id="KW-0677">Repeat</keyword>
<dbReference type="InterPro" id="IPR018201">
    <property type="entry name" value="Ketoacyl_synth_AS"/>
</dbReference>
<dbReference type="InterPro" id="IPR050091">
    <property type="entry name" value="PKS_NRPS_Biosynth_Enz"/>
</dbReference>
<dbReference type="CDD" id="cd00833">
    <property type="entry name" value="PKS"/>
    <property type="match status" value="1"/>
</dbReference>
<evidence type="ECO:0000259" key="12">
    <source>
        <dbReference type="PROSITE" id="PS52004"/>
    </source>
</evidence>
<keyword evidence="3" id="KW-0436">Ligase</keyword>
<protein>
    <recommendedName>
        <fullName evidence="16">Carrier domain-containing protein</fullName>
    </recommendedName>
</protein>
<dbReference type="PROSITE" id="PS00455">
    <property type="entry name" value="AMP_BINDING"/>
    <property type="match status" value="1"/>
</dbReference>
<feature type="coiled-coil region" evidence="9">
    <location>
        <begin position="2384"/>
        <end position="2411"/>
    </location>
</feature>
<feature type="domain" description="Ketosynthase family 3 (KS3)" evidence="12">
    <location>
        <begin position="12"/>
        <end position="436"/>
    </location>
</feature>
<dbReference type="Pfam" id="PF00698">
    <property type="entry name" value="Acyl_transf_1"/>
    <property type="match status" value="1"/>
</dbReference>
<evidence type="ECO:0000256" key="1">
    <source>
        <dbReference type="ARBA" id="ARBA00022450"/>
    </source>
</evidence>
<dbReference type="Pfam" id="PF23297">
    <property type="entry name" value="ACP_SdgA_C"/>
    <property type="match status" value="1"/>
</dbReference>
<dbReference type="InterPro" id="IPR045851">
    <property type="entry name" value="AMP-bd_C_sf"/>
</dbReference>
<dbReference type="InterPro" id="IPR009081">
    <property type="entry name" value="PP-bd_ACP"/>
</dbReference>
<dbReference type="InterPro" id="IPR010071">
    <property type="entry name" value="AA_adenyl_dom"/>
</dbReference>
<dbReference type="NCBIfam" id="TIGR01733">
    <property type="entry name" value="AA-adenyl-dom"/>
    <property type="match status" value="1"/>
</dbReference>